<keyword evidence="1" id="KW-0812">Transmembrane</keyword>
<feature type="chain" id="PRO_5032637204" evidence="2">
    <location>
        <begin position="21"/>
        <end position="432"/>
    </location>
</feature>
<evidence type="ECO:0000256" key="1">
    <source>
        <dbReference type="SAM" id="Phobius"/>
    </source>
</evidence>
<keyword evidence="1" id="KW-1133">Transmembrane helix</keyword>
<reference evidence="3" key="1">
    <citation type="journal article" date="2020" name="bioRxiv">
        <title>Comparative genomics of Chlamydomonas.</title>
        <authorList>
            <person name="Craig R.J."/>
            <person name="Hasan A.R."/>
            <person name="Ness R.W."/>
            <person name="Keightley P.D."/>
        </authorList>
    </citation>
    <scope>NUCLEOTIDE SEQUENCE</scope>
    <source>
        <strain evidence="3">SAG 7.73</strain>
    </source>
</reference>
<proteinExistence type="predicted"/>
<protein>
    <submittedName>
        <fullName evidence="3">Uncharacterized protein</fullName>
    </submittedName>
</protein>
<accession>A0A835VW18</accession>
<dbReference type="AlphaFoldDB" id="A0A835VW18"/>
<comment type="caution">
    <text evidence="3">The sequence shown here is derived from an EMBL/GenBank/DDBJ whole genome shotgun (WGS) entry which is preliminary data.</text>
</comment>
<evidence type="ECO:0000256" key="2">
    <source>
        <dbReference type="SAM" id="SignalP"/>
    </source>
</evidence>
<dbReference type="OrthoDB" id="534223at2759"/>
<evidence type="ECO:0000313" key="3">
    <source>
        <dbReference type="EMBL" id="KAG2427589.1"/>
    </source>
</evidence>
<keyword evidence="4" id="KW-1185">Reference proteome</keyword>
<dbReference type="Proteomes" id="UP000650467">
    <property type="component" value="Unassembled WGS sequence"/>
</dbReference>
<keyword evidence="1" id="KW-0472">Membrane</keyword>
<gene>
    <name evidence="3" type="ORF">HXX76_012243</name>
</gene>
<keyword evidence="2" id="KW-0732">Signal</keyword>
<name>A0A835VW18_CHLIN</name>
<feature type="transmembrane region" description="Helical" evidence="1">
    <location>
        <begin position="405"/>
        <end position="424"/>
    </location>
</feature>
<dbReference type="EMBL" id="JAEHOC010000039">
    <property type="protein sequence ID" value="KAG2427589.1"/>
    <property type="molecule type" value="Genomic_DNA"/>
</dbReference>
<feature type="signal peptide" evidence="2">
    <location>
        <begin position="1"/>
        <end position="20"/>
    </location>
</feature>
<evidence type="ECO:0000313" key="4">
    <source>
        <dbReference type="Proteomes" id="UP000650467"/>
    </source>
</evidence>
<organism evidence="3 4">
    <name type="scientific">Chlamydomonas incerta</name>
    <dbReference type="NCBI Taxonomy" id="51695"/>
    <lineage>
        <taxon>Eukaryota</taxon>
        <taxon>Viridiplantae</taxon>
        <taxon>Chlorophyta</taxon>
        <taxon>core chlorophytes</taxon>
        <taxon>Chlorophyceae</taxon>
        <taxon>CS clade</taxon>
        <taxon>Chlamydomonadales</taxon>
        <taxon>Chlamydomonadaceae</taxon>
        <taxon>Chlamydomonas</taxon>
    </lineage>
</organism>
<sequence length="432" mass="43660">MTPTFAKLLLLAGLAAVASANTINVTQCAWDGLDCVLTSGFIASLPGRLGQPTTNSAKVLARAAYRATVCANYTASRVDCVAAASAYGCEWDAVAQSCGIQDLLDPELLRRSAFCPGSRLDAAVSCASLTGGAANGASGSGWQATCAAASYGGYGCRVVNGSSLLTSQPVQSLGDLVMGVVSGVAAQAVQAIKDAAGQLNVTVSNTTISLLVNNATSAANSSQACVAAWTTDGAYLKSLADSVISGLGSGKDALSTIMTPELFGDCNTSSKLMSTVKTCPIKLNKADCSAVSGCSWLDLAQACTVAMDAVERIMLDPKDIWVAVYNNASALCDSLATESTCNVTTPRLSLNLTVDPAILKNLTSLLPSFAIDVVNNITNGAGVSVGGSTILGGAGGGGAAGMAAVSWWMVALAAVAAMVMGHGVQQQQRLWL</sequence>